<name>A0AAV7M6X3_PLEWA</name>
<accession>A0AAV7M6X3</accession>
<gene>
    <name evidence="1" type="ORF">NDU88_004661</name>
</gene>
<feature type="non-terminal residue" evidence="1">
    <location>
        <position position="59"/>
    </location>
</feature>
<evidence type="ECO:0000313" key="2">
    <source>
        <dbReference type="Proteomes" id="UP001066276"/>
    </source>
</evidence>
<reference evidence="1" key="1">
    <citation type="journal article" date="2022" name="bioRxiv">
        <title>Sequencing and chromosome-scale assembly of the giantPleurodeles waltlgenome.</title>
        <authorList>
            <person name="Brown T."/>
            <person name="Elewa A."/>
            <person name="Iarovenko S."/>
            <person name="Subramanian E."/>
            <person name="Araus A.J."/>
            <person name="Petzold A."/>
            <person name="Susuki M."/>
            <person name="Suzuki K.-i.T."/>
            <person name="Hayashi T."/>
            <person name="Toyoda A."/>
            <person name="Oliveira C."/>
            <person name="Osipova E."/>
            <person name="Leigh N.D."/>
            <person name="Simon A."/>
            <person name="Yun M.H."/>
        </authorList>
    </citation>
    <scope>NUCLEOTIDE SEQUENCE</scope>
    <source>
        <strain evidence="1">20211129_DDA</strain>
        <tissue evidence="1">Liver</tissue>
    </source>
</reference>
<comment type="caution">
    <text evidence="1">The sequence shown here is derived from an EMBL/GenBank/DDBJ whole genome shotgun (WGS) entry which is preliminary data.</text>
</comment>
<sequence length="59" mass="6323">QTLGSGKHPRFSSLHNGVQNQALELLHWSHLVVLTVLVTIHVSCHLLSSCGSQQPKAAG</sequence>
<keyword evidence="2" id="KW-1185">Reference proteome</keyword>
<dbReference type="Proteomes" id="UP001066276">
    <property type="component" value="Chromosome 10"/>
</dbReference>
<protein>
    <submittedName>
        <fullName evidence="1">Uncharacterized protein</fullName>
    </submittedName>
</protein>
<proteinExistence type="predicted"/>
<organism evidence="1 2">
    <name type="scientific">Pleurodeles waltl</name>
    <name type="common">Iberian ribbed newt</name>
    <dbReference type="NCBI Taxonomy" id="8319"/>
    <lineage>
        <taxon>Eukaryota</taxon>
        <taxon>Metazoa</taxon>
        <taxon>Chordata</taxon>
        <taxon>Craniata</taxon>
        <taxon>Vertebrata</taxon>
        <taxon>Euteleostomi</taxon>
        <taxon>Amphibia</taxon>
        <taxon>Batrachia</taxon>
        <taxon>Caudata</taxon>
        <taxon>Salamandroidea</taxon>
        <taxon>Salamandridae</taxon>
        <taxon>Pleurodelinae</taxon>
        <taxon>Pleurodeles</taxon>
    </lineage>
</organism>
<feature type="non-terminal residue" evidence="1">
    <location>
        <position position="1"/>
    </location>
</feature>
<dbReference type="EMBL" id="JANPWB010000014">
    <property type="protein sequence ID" value="KAJ1099561.1"/>
    <property type="molecule type" value="Genomic_DNA"/>
</dbReference>
<dbReference type="AlphaFoldDB" id="A0AAV7M6X3"/>
<evidence type="ECO:0000313" key="1">
    <source>
        <dbReference type="EMBL" id="KAJ1099561.1"/>
    </source>
</evidence>